<keyword evidence="2" id="KW-1185">Reference proteome</keyword>
<accession>A0A5Q0TII4</accession>
<evidence type="ECO:0000313" key="1">
    <source>
        <dbReference type="EMBL" id="QGA65725.1"/>
    </source>
</evidence>
<name>A0A5Q0TII4_9VIBR</name>
<evidence type="ECO:0000313" key="2">
    <source>
        <dbReference type="Proteomes" id="UP000348942"/>
    </source>
</evidence>
<dbReference type="RefSeq" id="WP_153447871.1">
    <property type="nucleotide sequence ID" value="NZ_CP045699.1"/>
</dbReference>
<organism evidence="1 2">
    <name type="scientific">Vibrio algicola</name>
    <dbReference type="NCBI Taxonomy" id="2662262"/>
    <lineage>
        <taxon>Bacteria</taxon>
        <taxon>Pseudomonadati</taxon>
        <taxon>Pseudomonadota</taxon>
        <taxon>Gammaproteobacteria</taxon>
        <taxon>Vibrionales</taxon>
        <taxon>Vibrionaceae</taxon>
        <taxon>Vibrio</taxon>
    </lineage>
</organism>
<dbReference type="EMBL" id="CP045699">
    <property type="protein sequence ID" value="QGA65725.1"/>
    <property type="molecule type" value="Genomic_DNA"/>
</dbReference>
<dbReference type="Proteomes" id="UP000348942">
    <property type="component" value="Chromosome 1"/>
</dbReference>
<protein>
    <submittedName>
        <fullName evidence="1">Uncharacterized protein</fullName>
    </submittedName>
</protein>
<gene>
    <name evidence="1" type="ORF">GFB47_10170</name>
</gene>
<proteinExistence type="predicted"/>
<dbReference type="AlphaFoldDB" id="A0A5Q0TII4"/>
<reference evidence="1 2" key="1">
    <citation type="submission" date="2019-10" db="EMBL/GenBank/DDBJ databases">
        <title>Vibrio sp. nov., isolated from Coralline algae surface.</title>
        <authorList>
            <person name="Geng Y."/>
            <person name="Zhang X."/>
        </authorList>
    </citation>
    <scope>NUCLEOTIDE SEQUENCE [LARGE SCALE GENOMIC DNA]</scope>
    <source>
        <strain evidence="1 2">SM1977</strain>
    </source>
</reference>
<sequence>MCVLEVMKEIASQRDDFNSDRNFVAASMRFFLDLDALPECRAEMTVIQELFSLEDCISFELAEHLMGEFSNIADFLEENLKTLTKGSIDGDLQCRLLIRAVRCAIDVLDTVLNVINNLEENNK</sequence>